<keyword evidence="9" id="KW-0131">Cell cycle</keyword>
<keyword evidence="6" id="KW-0498">Mitosis</keyword>
<feature type="compositionally biased region" description="Polar residues" evidence="11">
    <location>
        <begin position="1486"/>
        <end position="1497"/>
    </location>
</feature>
<evidence type="ECO:0008006" key="14">
    <source>
        <dbReference type="Google" id="ProtNLM"/>
    </source>
</evidence>
<keyword evidence="4" id="KW-0677">Repeat</keyword>
<comment type="subcellular location">
    <subcellularLocation>
        <location evidence="1">Nucleus</location>
    </subcellularLocation>
</comment>
<name>A0AAV7ELN3_ARIFI</name>
<dbReference type="GO" id="GO:0007064">
    <property type="term" value="P:mitotic sister chromatid cohesion"/>
    <property type="evidence" value="ECO:0007669"/>
    <property type="project" value="InterPro"/>
</dbReference>
<evidence type="ECO:0000256" key="4">
    <source>
        <dbReference type="ARBA" id="ARBA00022737"/>
    </source>
</evidence>
<evidence type="ECO:0000256" key="10">
    <source>
        <dbReference type="ARBA" id="ARBA00058864"/>
    </source>
</evidence>
<dbReference type="InterPro" id="IPR016024">
    <property type="entry name" value="ARM-type_fold"/>
</dbReference>
<evidence type="ECO:0000256" key="1">
    <source>
        <dbReference type="ARBA" id="ARBA00004123"/>
    </source>
</evidence>
<evidence type="ECO:0000256" key="5">
    <source>
        <dbReference type="ARBA" id="ARBA00022763"/>
    </source>
</evidence>
<feature type="compositionally biased region" description="Basic and acidic residues" evidence="11">
    <location>
        <begin position="1193"/>
        <end position="1216"/>
    </location>
</feature>
<keyword evidence="7" id="KW-0234">DNA repair</keyword>
<evidence type="ECO:0000256" key="9">
    <source>
        <dbReference type="ARBA" id="ARBA00023306"/>
    </source>
</evidence>
<feature type="compositionally biased region" description="Basic and acidic residues" evidence="11">
    <location>
        <begin position="1309"/>
        <end position="1329"/>
    </location>
</feature>
<comment type="function">
    <text evidence="10">Cohesin cofactor dispensable during the meiotic division but playing an important role in DNA repair by homologous recombination (HR) probably by helping SMC5/SMC6 complex. Regulator of sister chromatid cohesion in mitosis which may stabilize cohesin complex association with chromatin. May couple sister chromatid cohesion during mitosis to DNA replication. Cohesion ensures that chromosome partitioning is accurate in both meiotic and mitotic cells and plays an important role in DNA repair.</text>
</comment>
<dbReference type="EMBL" id="JAINDJ010000004">
    <property type="protein sequence ID" value="KAG9448592.1"/>
    <property type="molecule type" value="Genomic_DNA"/>
</dbReference>
<feature type="compositionally biased region" description="Basic residues" evidence="11">
    <location>
        <begin position="1154"/>
        <end position="1165"/>
    </location>
</feature>
<organism evidence="12 13">
    <name type="scientific">Aristolochia fimbriata</name>
    <name type="common">White veined hardy Dutchman's pipe vine</name>
    <dbReference type="NCBI Taxonomy" id="158543"/>
    <lineage>
        <taxon>Eukaryota</taxon>
        <taxon>Viridiplantae</taxon>
        <taxon>Streptophyta</taxon>
        <taxon>Embryophyta</taxon>
        <taxon>Tracheophyta</taxon>
        <taxon>Spermatophyta</taxon>
        <taxon>Magnoliopsida</taxon>
        <taxon>Magnoliidae</taxon>
        <taxon>Piperales</taxon>
        <taxon>Aristolochiaceae</taxon>
        <taxon>Aristolochia</taxon>
    </lineage>
</organism>
<dbReference type="GO" id="GO:0000785">
    <property type="term" value="C:chromatin"/>
    <property type="evidence" value="ECO:0007669"/>
    <property type="project" value="TreeGrafter"/>
</dbReference>
<feature type="region of interest" description="Disordered" evidence="11">
    <location>
        <begin position="1124"/>
        <end position="1174"/>
    </location>
</feature>
<dbReference type="Gene3D" id="1.25.10.10">
    <property type="entry name" value="Leucine-rich Repeat Variant"/>
    <property type="match status" value="1"/>
</dbReference>
<dbReference type="Pfam" id="PF20168">
    <property type="entry name" value="PDS5"/>
    <property type="match status" value="1"/>
</dbReference>
<dbReference type="SUPFAM" id="SSF48371">
    <property type="entry name" value="ARM repeat"/>
    <property type="match status" value="1"/>
</dbReference>
<evidence type="ECO:0000256" key="8">
    <source>
        <dbReference type="ARBA" id="ARBA00023242"/>
    </source>
</evidence>
<feature type="compositionally biased region" description="Basic and acidic residues" evidence="11">
    <location>
        <begin position="1518"/>
        <end position="1528"/>
    </location>
</feature>
<comment type="caution">
    <text evidence="12">The sequence shown here is derived from an EMBL/GenBank/DDBJ whole genome shotgun (WGS) entry which is preliminary data.</text>
</comment>
<reference evidence="12 13" key="1">
    <citation type="submission" date="2021-07" db="EMBL/GenBank/DDBJ databases">
        <title>The Aristolochia fimbriata genome: insights into angiosperm evolution, floral development and chemical biosynthesis.</title>
        <authorList>
            <person name="Jiao Y."/>
        </authorList>
    </citation>
    <scope>NUCLEOTIDE SEQUENCE [LARGE SCALE GENOMIC DNA]</scope>
    <source>
        <strain evidence="12">IBCAS-2021</strain>
        <tissue evidence="12">Leaf</tissue>
    </source>
</reference>
<dbReference type="Proteomes" id="UP000825729">
    <property type="component" value="Unassembled WGS sequence"/>
</dbReference>
<evidence type="ECO:0000256" key="6">
    <source>
        <dbReference type="ARBA" id="ARBA00022776"/>
    </source>
</evidence>
<dbReference type="Gene3D" id="2.30.30.140">
    <property type="match status" value="1"/>
</dbReference>
<keyword evidence="13" id="KW-1185">Reference proteome</keyword>
<dbReference type="SUPFAM" id="SSF63748">
    <property type="entry name" value="Tudor/PWWP/MBT"/>
    <property type="match status" value="1"/>
</dbReference>
<feature type="region of interest" description="Disordered" evidence="11">
    <location>
        <begin position="1193"/>
        <end position="1355"/>
    </location>
</feature>
<dbReference type="CDD" id="cd19953">
    <property type="entry name" value="PDS5"/>
    <property type="match status" value="1"/>
</dbReference>
<dbReference type="PANTHER" id="PTHR12663:SF0">
    <property type="entry name" value="PRECOCIOUS DISSOCIATION OF SISTERS 5, ISOFORM A"/>
    <property type="match status" value="1"/>
</dbReference>
<feature type="compositionally biased region" description="Basic and acidic residues" evidence="11">
    <location>
        <begin position="1541"/>
        <end position="1563"/>
    </location>
</feature>
<feature type="region of interest" description="Disordered" evidence="11">
    <location>
        <begin position="1445"/>
        <end position="1578"/>
    </location>
</feature>
<dbReference type="GO" id="GO:0009556">
    <property type="term" value="P:microsporogenesis"/>
    <property type="evidence" value="ECO:0007669"/>
    <property type="project" value="UniProtKB-ARBA"/>
</dbReference>
<dbReference type="GO" id="GO:0051301">
    <property type="term" value="P:cell division"/>
    <property type="evidence" value="ECO:0007669"/>
    <property type="project" value="UniProtKB-KW"/>
</dbReference>
<evidence type="ECO:0000256" key="11">
    <source>
        <dbReference type="SAM" id="MobiDB-lite"/>
    </source>
</evidence>
<protein>
    <recommendedName>
        <fullName evidence="14">Sister chromatid cohesion protein PDS5 homolog A</fullName>
    </recommendedName>
</protein>
<dbReference type="GO" id="GO:0035825">
    <property type="term" value="P:homologous recombination"/>
    <property type="evidence" value="ECO:0007669"/>
    <property type="project" value="UniProtKB-ARBA"/>
</dbReference>
<evidence type="ECO:0000256" key="2">
    <source>
        <dbReference type="ARBA" id="ARBA00006254"/>
    </source>
</evidence>
<feature type="compositionally biased region" description="Low complexity" evidence="11">
    <location>
        <begin position="1250"/>
        <end position="1259"/>
    </location>
</feature>
<accession>A0AAV7ELN3</accession>
<keyword evidence="8" id="KW-0539">Nucleus</keyword>
<proteinExistence type="inferred from homology"/>
<dbReference type="CDD" id="cd20404">
    <property type="entry name" value="Tudor_Agenet_AtEML-like"/>
    <property type="match status" value="1"/>
</dbReference>
<evidence type="ECO:0000256" key="3">
    <source>
        <dbReference type="ARBA" id="ARBA00022618"/>
    </source>
</evidence>
<keyword evidence="3" id="KW-0132">Cell division</keyword>
<evidence type="ECO:0000313" key="12">
    <source>
        <dbReference type="EMBL" id="KAG9448592.1"/>
    </source>
</evidence>
<comment type="similarity">
    <text evidence="2">Belongs to the PDS5 family.</text>
</comment>
<sequence>MAQKLQQQLREVGSKLEKPPASKDALIKLLKQAATCLSELDQSPPPPIMESMQPCLNAIAKAELLKHQDRDVKVLVATCICEITRITAPEAPYSDDVLRDIFHLIVGIFKGLGDVHAPSFGRRVVILETIARYRSCVVMLDLECDDLVNELFSTFLAVASDDHPENVLTSMQTIMVLLLDESEDVPDKLLFSILSVLGQDKSDVSMAARRLAMNVIQHCAGKLEPCIKQFLLSSISGDTIMQSGQLNYHDVIYGLYECAPHILSGIIPYLTGELLTDKLNVRLKAVKLLGELFSLSGHAISQTFQPLFSEFLKRLTDRVVEVRISVIEHVKNCILSNPSRAEALEIIAALSDRLLDYDETVRKQVVAAIYDLACHTLKSVPIETSKLVAERLRDKSLLVKRYTMERLAELYSLYCSKYSDGSVSAEDFEWIPGKILRCLYDKDFRPETIEAALCGCLRPSEISTKDKVKQWLIVFSVLEKVDIKALEKLLVQKQRLQQEMQKYLSLRQMYQDGDGPELKKRVLGCFRTMSRWFSDPSKAEESFETLNQLKDTNIWRILTGLLDPNTSLQQALTYRDDLLKILGDKHPLYNFLNTLSIKCSYLLFNKEYVKEILTEAAAQKSSGNSKMVVSCMNLLVILASYSSLFLMGAEEELVQLLKEENDIIKEGIVHVLAKAGGTIREQLSTTSSSVDLLLERLCLEGSRKQAKYSVQALAAITKDDGLMSLSILYKRLVDMLEKQSHLPAILQSLGCIAQTAMPVFETREDEIVHFITTRILKCSNKAEDVCRISWDEPSDLCLLKTYGIKALVKSFLPLKDAPLRQGIEKLLEILRNLLAFGEISEEIKSSNVDKAHLRLCSAKAILRLSKYWDQKIPINVFHLTLRTSQDSYAQVRKLFLNKVHQYIKERLLDAKYACAFLFNITETQPSEFKEDKHNLIEIIQMFQQLKARQVPANCDGISSLLYPESILPYLVHALAHHPSCPNIDECKEARAFEPIYRQLHLFLTTLMHGYGEGKSGFSPNKETLYAVVSIFYSIMHSEDYVDVKRTKTSQAICDLGLSITKRLICKKDDFTDYTTTFSLPSALYKPLEKKEGDNSEGVSIQSWLAGDSVMTHFESLKLEDKAEPDVLKDEKDLEDGDEDGPEMPLGRLMENLKSPRKKKRGKNRKTSVERSTPENEYDVLRVVREINLDSLDKEDEFVNDHEDTLGKKALHKDAKKILTSSKSNKRKTIKGKTASASKLKRPTTEEDAPNSSFSINSSSKAKLKTASPDGGKKPPESMTVDPEPAELDMPVSCLPPNKAFASRRKGKDKWRSSNDPEHVDSELVNHDDQGSLPSEDDDMKSKSSSKPIKKRKRKTIAGLVKCSSKKDGKPDAELVGCRVKVWWPIDKQFYEGLVQSYDPGKKKHVILYDDGDVEVLQLEKERWEVISTGSRFKKRLKSSNIALPKVLSSRQRKTLRKRGVSMRQSGSKFRRKTTPRDSTDPDEETSASNQSADNSEGGSRDTSDISNLHPLAGSEVDDSGHSGEEHGMASESGEETGEELTETKESVSPEKSDSSDGDAKVSDDEPLSVWKRRALKAT</sequence>
<dbReference type="GO" id="GO:0006281">
    <property type="term" value="P:DNA repair"/>
    <property type="evidence" value="ECO:0007669"/>
    <property type="project" value="UniProtKB-KW"/>
</dbReference>
<keyword evidence="5" id="KW-0227">DNA damage</keyword>
<dbReference type="GO" id="GO:0005634">
    <property type="term" value="C:nucleus"/>
    <property type="evidence" value="ECO:0007669"/>
    <property type="project" value="UniProtKB-SubCell"/>
</dbReference>
<dbReference type="PANTHER" id="PTHR12663">
    <property type="entry name" value="ANDROGEN INDUCED INHIBITOR OF PROLIFERATION AS3 / PDS5-RELATED"/>
    <property type="match status" value="1"/>
</dbReference>
<evidence type="ECO:0000256" key="7">
    <source>
        <dbReference type="ARBA" id="ARBA00023204"/>
    </source>
</evidence>
<gene>
    <name evidence="12" type="ORF">H6P81_008557</name>
</gene>
<dbReference type="InterPro" id="IPR039776">
    <property type="entry name" value="Pds5"/>
</dbReference>
<dbReference type="InterPro" id="IPR011989">
    <property type="entry name" value="ARM-like"/>
</dbReference>
<evidence type="ECO:0000313" key="13">
    <source>
        <dbReference type="Proteomes" id="UP000825729"/>
    </source>
</evidence>
<feature type="compositionally biased region" description="Basic residues" evidence="11">
    <location>
        <begin position="1450"/>
        <end position="1460"/>
    </location>
</feature>
<dbReference type="FunFam" id="2.30.30.140:FF:000033">
    <property type="entry name" value="Binding protein"/>
    <property type="match status" value="1"/>
</dbReference>
<feature type="compositionally biased region" description="Acidic residues" evidence="11">
    <location>
        <begin position="1132"/>
        <end position="1141"/>
    </location>
</feature>